<evidence type="ECO:0008006" key="5">
    <source>
        <dbReference type="Google" id="ProtNLM"/>
    </source>
</evidence>
<protein>
    <recommendedName>
        <fullName evidence="5">DUF1104 domain-containing protein</fullName>
    </recommendedName>
</protein>
<sequence>MKTLSISATLLLLGTLTLGLSATVDEQIRAIEAATTTQDRVRLVNEFKTTLSTMSEQERAVAIDQFRSTMQADAEQVQTRTQTRERNRLNQMDETQVMQQNQIRNQNQVGSQYMQQNSGGSSKFMNKR</sequence>
<evidence type="ECO:0000313" key="4">
    <source>
        <dbReference type="Proteomes" id="UP000593994"/>
    </source>
</evidence>
<keyword evidence="4" id="KW-1185">Reference proteome</keyword>
<feature type="region of interest" description="Disordered" evidence="1">
    <location>
        <begin position="107"/>
        <end position="128"/>
    </location>
</feature>
<dbReference type="RefSeq" id="WP_194369423.1">
    <property type="nucleotide sequence ID" value="NZ_CP054492.1"/>
</dbReference>
<proteinExistence type="predicted"/>
<reference evidence="3 4" key="1">
    <citation type="submission" date="2020-05" db="EMBL/GenBank/DDBJ databases">
        <title>Sulfurimonas marisnigri, sp. nov., and Sulfurimonas baltica, sp. nov., manganese oxide reducing chemolithoautotrophs of the class Epsilonproteobacteria isolated from the pelagic redoxclines of the Black and Baltic Seas and emended description of the genus Sulfurimonas.</title>
        <authorList>
            <person name="Henkel J.V."/>
            <person name="Laudan C."/>
            <person name="Werner J."/>
            <person name="Neu T."/>
            <person name="Plewe S."/>
            <person name="Sproer C."/>
            <person name="Bunk B."/>
            <person name="Schulz-Vogt H.N."/>
        </authorList>
    </citation>
    <scope>NUCLEOTIDE SEQUENCE [LARGE SCALE GENOMIC DNA]</scope>
    <source>
        <strain evidence="3 4">GD2</strain>
    </source>
</reference>
<dbReference type="Proteomes" id="UP000593994">
    <property type="component" value="Chromosome"/>
</dbReference>
<name>A0A7S7RM72_9BACT</name>
<dbReference type="EMBL" id="CP054492">
    <property type="protein sequence ID" value="QOY51852.1"/>
    <property type="molecule type" value="Genomic_DNA"/>
</dbReference>
<evidence type="ECO:0000313" key="3">
    <source>
        <dbReference type="EMBL" id="QOY51852.1"/>
    </source>
</evidence>
<dbReference type="AlphaFoldDB" id="A0A7S7RM72"/>
<accession>A0A7S7RM72</accession>
<feature type="signal peptide" evidence="2">
    <location>
        <begin position="1"/>
        <end position="22"/>
    </location>
</feature>
<evidence type="ECO:0000256" key="1">
    <source>
        <dbReference type="SAM" id="MobiDB-lite"/>
    </source>
</evidence>
<dbReference type="KEGG" id="sbal:HUE88_12240"/>
<feature type="chain" id="PRO_5032470582" description="DUF1104 domain-containing protein" evidence="2">
    <location>
        <begin position="23"/>
        <end position="128"/>
    </location>
</feature>
<keyword evidence="2" id="KW-0732">Signal</keyword>
<evidence type="ECO:0000256" key="2">
    <source>
        <dbReference type="SAM" id="SignalP"/>
    </source>
</evidence>
<gene>
    <name evidence="3" type="ORF">HUE88_12240</name>
</gene>
<organism evidence="3 4">
    <name type="scientific">Candidatus Sulfurimonas baltica</name>
    <dbReference type="NCBI Taxonomy" id="2740404"/>
    <lineage>
        <taxon>Bacteria</taxon>
        <taxon>Pseudomonadati</taxon>
        <taxon>Campylobacterota</taxon>
        <taxon>Epsilonproteobacteria</taxon>
        <taxon>Campylobacterales</taxon>
        <taxon>Sulfurimonadaceae</taxon>
        <taxon>Sulfurimonas</taxon>
    </lineage>
</organism>